<comment type="caution">
    <text evidence="8">The sequence shown here is derived from an EMBL/GenBank/DDBJ whole genome shotgun (WGS) entry which is preliminary data.</text>
</comment>
<evidence type="ECO:0000313" key="8">
    <source>
        <dbReference type="EMBL" id="MCS0660482.1"/>
    </source>
</evidence>
<dbReference type="PROSITE" id="PS50111">
    <property type="entry name" value="CHEMOTAXIS_TRANSDUC_2"/>
    <property type="match status" value="1"/>
</dbReference>
<evidence type="ECO:0000256" key="3">
    <source>
        <dbReference type="PROSITE-ProRule" id="PRU00284"/>
    </source>
</evidence>
<accession>A0ABT2D2R1</accession>
<dbReference type="PANTHER" id="PTHR43531">
    <property type="entry name" value="PROTEIN ICFG"/>
    <property type="match status" value="1"/>
</dbReference>
<dbReference type="Pfam" id="PF12729">
    <property type="entry name" value="4HB_MCP_1"/>
    <property type="match status" value="1"/>
</dbReference>
<evidence type="ECO:0000313" key="9">
    <source>
        <dbReference type="Proteomes" id="UP001204621"/>
    </source>
</evidence>
<dbReference type="Gene3D" id="1.10.287.950">
    <property type="entry name" value="Methyl-accepting chemotaxis protein"/>
    <property type="match status" value="1"/>
</dbReference>
<proteinExistence type="inferred from homology"/>
<evidence type="ECO:0000259" key="6">
    <source>
        <dbReference type="PROSITE" id="PS50111"/>
    </source>
</evidence>
<feature type="transmembrane region" description="Helical" evidence="5">
    <location>
        <begin position="12"/>
        <end position="34"/>
    </location>
</feature>
<dbReference type="PROSITE" id="PS50885">
    <property type="entry name" value="HAMP"/>
    <property type="match status" value="1"/>
</dbReference>
<dbReference type="SMART" id="SM00283">
    <property type="entry name" value="MA"/>
    <property type="match status" value="1"/>
</dbReference>
<keyword evidence="4" id="KW-0175">Coiled coil</keyword>
<name>A0ABT2D2R1_9BURK</name>
<dbReference type="InterPro" id="IPR051310">
    <property type="entry name" value="MCP_chemotaxis"/>
</dbReference>
<dbReference type="RefSeq" id="WP_258813668.1">
    <property type="nucleotide sequence ID" value="NZ_JANUGU010000008.1"/>
</dbReference>
<evidence type="ECO:0000256" key="5">
    <source>
        <dbReference type="SAM" id="Phobius"/>
    </source>
</evidence>
<dbReference type="SUPFAM" id="SSF58104">
    <property type="entry name" value="Methyl-accepting chemotaxis protein (MCP) signaling domain"/>
    <property type="match status" value="1"/>
</dbReference>
<gene>
    <name evidence="8" type="ORF">NX778_20620</name>
</gene>
<dbReference type="InterPro" id="IPR004089">
    <property type="entry name" value="MCPsignal_dom"/>
</dbReference>
<feature type="domain" description="Methyl-accepting transducer" evidence="6">
    <location>
        <begin position="263"/>
        <end position="492"/>
    </location>
</feature>
<feature type="domain" description="HAMP" evidence="7">
    <location>
        <begin position="206"/>
        <end position="258"/>
    </location>
</feature>
<evidence type="ECO:0000256" key="2">
    <source>
        <dbReference type="ARBA" id="ARBA00029447"/>
    </source>
</evidence>
<keyword evidence="9" id="KW-1185">Reference proteome</keyword>
<dbReference type="PANTHER" id="PTHR43531:SF14">
    <property type="entry name" value="METHYL-ACCEPTING CHEMOTAXIS PROTEIN I-RELATED"/>
    <property type="match status" value="1"/>
</dbReference>
<feature type="coiled-coil region" evidence="4">
    <location>
        <begin position="153"/>
        <end position="180"/>
    </location>
</feature>
<feature type="transmembrane region" description="Helical" evidence="5">
    <location>
        <begin position="184"/>
        <end position="203"/>
    </location>
</feature>
<reference evidence="8 9" key="1">
    <citation type="submission" date="2022-08" db="EMBL/GenBank/DDBJ databases">
        <title>Reclassification of Massilia species as members of the genera Telluria, Duganella, Pseudoduganella, Mokoshia gen. nov. and Zemynaea gen. nov. using orthogonal and non-orthogonal genome-based approaches.</title>
        <authorList>
            <person name="Bowman J.P."/>
        </authorList>
    </citation>
    <scope>NUCLEOTIDE SEQUENCE [LARGE SCALE GENOMIC DNA]</scope>
    <source>
        <strain evidence="8 9">JCM 31606</strain>
    </source>
</reference>
<dbReference type="CDD" id="cd11386">
    <property type="entry name" value="MCP_signal"/>
    <property type="match status" value="1"/>
</dbReference>
<protein>
    <submittedName>
        <fullName evidence="8">Methyl-accepting chemotaxis protein</fullName>
    </submittedName>
</protein>
<comment type="similarity">
    <text evidence="2">Belongs to the methyl-accepting chemotaxis (MCP) protein family.</text>
</comment>
<dbReference type="InterPro" id="IPR004090">
    <property type="entry name" value="Chemotax_Me-accpt_rcpt"/>
</dbReference>
<dbReference type="InterPro" id="IPR003660">
    <property type="entry name" value="HAMP_dom"/>
</dbReference>
<keyword evidence="5" id="KW-1133">Transmembrane helix</keyword>
<dbReference type="SMART" id="SM00304">
    <property type="entry name" value="HAMP"/>
    <property type="match status" value="1"/>
</dbReference>
<evidence type="ECO:0000259" key="7">
    <source>
        <dbReference type="PROSITE" id="PS50885"/>
    </source>
</evidence>
<dbReference type="CDD" id="cd19411">
    <property type="entry name" value="MCP2201-like_sensor"/>
    <property type="match status" value="1"/>
</dbReference>
<dbReference type="EMBL" id="JANUGU010000008">
    <property type="protein sequence ID" value="MCS0660482.1"/>
    <property type="molecule type" value="Genomic_DNA"/>
</dbReference>
<keyword evidence="3" id="KW-0807">Transducer</keyword>
<dbReference type="Pfam" id="PF00015">
    <property type="entry name" value="MCPsignal"/>
    <property type="match status" value="1"/>
</dbReference>
<dbReference type="InterPro" id="IPR047347">
    <property type="entry name" value="YvaQ-like_sensor"/>
</dbReference>
<dbReference type="Proteomes" id="UP001204621">
    <property type="component" value="Unassembled WGS sequence"/>
</dbReference>
<evidence type="ECO:0000256" key="4">
    <source>
        <dbReference type="SAM" id="Coils"/>
    </source>
</evidence>
<dbReference type="PRINTS" id="PR00260">
    <property type="entry name" value="CHEMTRNSDUCR"/>
</dbReference>
<evidence type="ECO:0000256" key="1">
    <source>
        <dbReference type="ARBA" id="ARBA00022481"/>
    </source>
</evidence>
<dbReference type="CDD" id="cd06225">
    <property type="entry name" value="HAMP"/>
    <property type="match status" value="1"/>
</dbReference>
<dbReference type="Pfam" id="PF00672">
    <property type="entry name" value="HAMP"/>
    <property type="match status" value="1"/>
</dbReference>
<keyword evidence="5" id="KW-0472">Membrane</keyword>
<sequence>MKIADLRIGTRLGAGFTLLLIMMTVLTAVGFVLLGDYKKNTNTLLQDTIAKERLAIEWQGAAELNAARASDLLGETNDTIKSALNQKVERTSARITDVERQLTALVATDTGKQMLAEVGARRAAYIKARSAAFAPGADPVASEAAMSATMADYSEALGKLARHQRNKADAEAALVMAKGDTGRMLLAGLWAVSIVLAIGWTVLVTRSITRPLGEATEMAEAVARGELDHREHVYARDETGQLLTALNLMQRDLHRIVSAVRDSSSAIATASGQIAMGNEDLSARTEQQAGSLEETASSMEELTAAVKHNSDNARQANQLAADASQVAVAGGHVVAQVVQTMGTIHASASKITDIIGVIDGIAFQTNILALNAAVEAARAGEAGRGFAVVATEVRSLAHRSASAAKEIKSLIEASVREVDNGSVLVERAGKTMEEIVQSVSRVTAIMREIASAGSEQESGIGQINQAIVQMDTVTQQNAALVEEAAAASGALRQQAAGLEQAVSVFKLSQDASVQALPRRGRSDSRAIALAA</sequence>
<organism evidence="8 9">
    <name type="scientific">Massilia terrae</name>
    <dbReference type="NCBI Taxonomy" id="1811224"/>
    <lineage>
        <taxon>Bacteria</taxon>
        <taxon>Pseudomonadati</taxon>
        <taxon>Pseudomonadota</taxon>
        <taxon>Betaproteobacteria</taxon>
        <taxon>Burkholderiales</taxon>
        <taxon>Oxalobacteraceae</taxon>
        <taxon>Telluria group</taxon>
        <taxon>Massilia</taxon>
    </lineage>
</organism>
<keyword evidence="1" id="KW-0488">Methylation</keyword>
<dbReference type="InterPro" id="IPR024478">
    <property type="entry name" value="HlyB_4HB_MCP"/>
</dbReference>
<keyword evidence="5" id="KW-0812">Transmembrane</keyword>